<protein>
    <submittedName>
        <fullName evidence="1">Uncharacterized protein</fullName>
    </submittedName>
</protein>
<dbReference type="Proteomes" id="UP000245870">
    <property type="component" value="Unassembled WGS sequence"/>
</dbReference>
<evidence type="ECO:0000313" key="2">
    <source>
        <dbReference type="Proteomes" id="UP000245870"/>
    </source>
</evidence>
<reference evidence="1 2" key="1">
    <citation type="submission" date="2018-05" db="EMBL/GenBank/DDBJ databases">
        <title>Genomic Encyclopedia of Type Strains, Phase IV (KMG-IV): sequencing the most valuable type-strain genomes for metagenomic binning, comparative biology and taxonomic classification.</title>
        <authorList>
            <person name="Goeker M."/>
        </authorList>
    </citation>
    <scope>NUCLEOTIDE SEQUENCE [LARGE SCALE GENOMIC DNA]</scope>
    <source>
        <strain evidence="1 2">DSM 100333</strain>
    </source>
</reference>
<dbReference type="AlphaFoldDB" id="A0A2U0UNS6"/>
<keyword evidence="2" id="KW-1185">Reference proteome</keyword>
<name>A0A2U0UNS6_9BACT</name>
<organism evidence="1 2">
    <name type="scientific">Hallella colorans</name>
    <dbReference type="NCBI Taxonomy" id="1703337"/>
    <lineage>
        <taxon>Bacteria</taxon>
        <taxon>Pseudomonadati</taxon>
        <taxon>Bacteroidota</taxon>
        <taxon>Bacteroidia</taxon>
        <taxon>Bacteroidales</taxon>
        <taxon>Prevotellaceae</taxon>
        <taxon>Hallella</taxon>
    </lineage>
</organism>
<accession>A0A2U0UNS6</accession>
<sequence>MASPLVLKGMPHWHYKKNIYNIKVYKTLFINKLRKWLIFGVF</sequence>
<comment type="caution">
    <text evidence="1">The sequence shown here is derived from an EMBL/GenBank/DDBJ whole genome shotgun (WGS) entry which is preliminary data.</text>
</comment>
<dbReference type="EMBL" id="QENY01000001">
    <property type="protein sequence ID" value="PVX59306.1"/>
    <property type="molecule type" value="Genomic_DNA"/>
</dbReference>
<gene>
    <name evidence="1" type="ORF">C7379_10174</name>
</gene>
<proteinExistence type="predicted"/>
<evidence type="ECO:0000313" key="1">
    <source>
        <dbReference type="EMBL" id="PVX59306.1"/>
    </source>
</evidence>